<keyword evidence="3" id="KW-1185">Reference proteome</keyword>
<accession>A0A2Z4ILS1</accession>
<name>A0A2Z4ILS1_9BACT</name>
<keyword evidence="1" id="KW-0472">Membrane</keyword>
<sequence length="61" mass="6826">MDREQVMRIMILVVGLLIIGVGWYGYYMSEVKLSVAVLTTISMIFTSISLILSIVKEGNTE</sequence>
<reference evidence="2 3" key="1">
    <citation type="submission" date="2018-06" db="EMBL/GenBank/DDBJ databases">
        <title>Echinicola strongylocentroti sp. nov., isolated from a sea urchin Strongylocentrotus intermedius.</title>
        <authorList>
            <person name="Bae S.S."/>
        </authorList>
    </citation>
    <scope>NUCLEOTIDE SEQUENCE [LARGE SCALE GENOMIC DNA]</scope>
    <source>
        <strain evidence="2 3">MEBiC08714</strain>
    </source>
</reference>
<organism evidence="2 3">
    <name type="scientific">Echinicola strongylocentroti</name>
    <dbReference type="NCBI Taxonomy" id="1795355"/>
    <lineage>
        <taxon>Bacteria</taxon>
        <taxon>Pseudomonadati</taxon>
        <taxon>Bacteroidota</taxon>
        <taxon>Cytophagia</taxon>
        <taxon>Cytophagales</taxon>
        <taxon>Cyclobacteriaceae</taxon>
        <taxon>Echinicola</taxon>
    </lineage>
</organism>
<evidence type="ECO:0000256" key="1">
    <source>
        <dbReference type="SAM" id="Phobius"/>
    </source>
</evidence>
<dbReference type="KEGG" id="est:DN752_16885"/>
<proteinExistence type="predicted"/>
<keyword evidence="1" id="KW-0812">Transmembrane</keyword>
<protein>
    <submittedName>
        <fullName evidence="2">Uncharacterized protein</fullName>
    </submittedName>
</protein>
<evidence type="ECO:0000313" key="3">
    <source>
        <dbReference type="Proteomes" id="UP000248688"/>
    </source>
</evidence>
<dbReference type="RefSeq" id="WP_112785042.1">
    <property type="nucleotide sequence ID" value="NZ_CP030041.1"/>
</dbReference>
<feature type="transmembrane region" description="Helical" evidence="1">
    <location>
        <begin position="9"/>
        <end position="27"/>
    </location>
</feature>
<dbReference type="EMBL" id="CP030041">
    <property type="protein sequence ID" value="AWW31667.1"/>
    <property type="molecule type" value="Genomic_DNA"/>
</dbReference>
<gene>
    <name evidence="2" type="ORF">DN752_16885</name>
</gene>
<keyword evidence="1" id="KW-1133">Transmembrane helix</keyword>
<dbReference type="AlphaFoldDB" id="A0A2Z4ILS1"/>
<evidence type="ECO:0000313" key="2">
    <source>
        <dbReference type="EMBL" id="AWW31667.1"/>
    </source>
</evidence>
<dbReference type="Proteomes" id="UP000248688">
    <property type="component" value="Chromosome"/>
</dbReference>
<feature type="transmembrane region" description="Helical" evidence="1">
    <location>
        <begin position="33"/>
        <end position="55"/>
    </location>
</feature>